<proteinExistence type="predicted"/>
<gene>
    <name evidence="2" type="ORF">IV433_06185</name>
</gene>
<feature type="chain" id="PRO_5046542240" evidence="1">
    <location>
        <begin position="21"/>
        <end position="273"/>
    </location>
</feature>
<name>A0ABS0E1M8_9GAMM</name>
<protein>
    <submittedName>
        <fullName evidence="2">DUF2145 domain-containing protein</fullName>
    </submittedName>
</protein>
<dbReference type="Proteomes" id="UP000636811">
    <property type="component" value="Unassembled WGS sequence"/>
</dbReference>
<dbReference type="EMBL" id="JADOBI010000002">
    <property type="protein sequence ID" value="MBF7978998.1"/>
    <property type="molecule type" value="Genomic_DNA"/>
</dbReference>
<evidence type="ECO:0000313" key="3">
    <source>
        <dbReference type="Proteomes" id="UP000636811"/>
    </source>
</evidence>
<reference evidence="2 3" key="1">
    <citation type="submission" date="2020-11" db="EMBL/GenBank/DDBJ databases">
        <title>Taxonomic investigation of Rahnella strains.</title>
        <authorList>
            <person name="Lee S.D."/>
        </authorList>
    </citation>
    <scope>NUCLEOTIDE SEQUENCE [LARGE SCALE GENOMIC DNA]</scope>
    <source>
        <strain evidence="2 3">SAP-17</strain>
    </source>
</reference>
<keyword evidence="1" id="KW-0732">Signal</keyword>
<evidence type="ECO:0000313" key="2">
    <source>
        <dbReference type="EMBL" id="MBF7978998.1"/>
    </source>
</evidence>
<dbReference type="InterPro" id="IPR014547">
    <property type="entry name" value="UCP028477"/>
</dbReference>
<accession>A0ABS0E1M8</accession>
<comment type="caution">
    <text evidence="2">The sequence shown here is derived from an EMBL/GenBank/DDBJ whole genome shotgun (WGS) entry which is preliminary data.</text>
</comment>
<feature type="signal peptide" evidence="1">
    <location>
        <begin position="1"/>
        <end position="20"/>
    </location>
</feature>
<dbReference type="PIRSF" id="PIRSF028477">
    <property type="entry name" value="UCP028477"/>
    <property type="match status" value="1"/>
</dbReference>
<dbReference type="RefSeq" id="WP_195813472.1">
    <property type="nucleotide sequence ID" value="NZ_JADOBI010000002.1"/>
</dbReference>
<dbReference type="PROSITE" id="PS51257">
    <property type="entry name" value="PROKAR_LIPOPROTEIN"/>
    <property type="match status" value="1"/>
</dbReference>
<keyword evidence="3" id="KW-1185">Reference proteome</keyword>
<organism evidence="2 3">
    <name type="scientific">Rahnella laticis</name>
    <dbReference type="NCBI Taxonomy" id="2787622"/>
    <lineage>
        <taxon>Bacteria</taxon>
        <taxon>Pseudomonadati</taxon>
        <taxon>Pseudomonadota</taxon>
        <taxon>Gammaproteobacteria</taxon>
        <taxon>Enterobacterales</taxon>
        <taxon>Yersiniaceae</taxon>
        <taxon>Rahnella</taxon>
    </lineage>
</organism>
<dbReference type="Pfam" id="PF09916">
    <property type="entry name" value="DUF2145"/>
    <property type="match status" value="1"/>
</dbReference>
<evidence type="ECO:0000256" key="1">
    <source>
        <dbReference type="SAM" id="SignalP"/>
    </source>
</evidence>
<sequence length="273" mass="30779">MKTLSYCLCLMCCLALPTYAASSACDSDIQPDVINVSKTMANAVALKNALNVRPDEIVILVRQGQDLGRYDIQYSHAAWARKNSDGNWQVIHNLNICETPRSALYVQGLYEFLSDDLTGKQIAILIPDPELQNGAKMLLSDPQQAQRLHDSRYSLVAYPYFWRYQNSNSWLLESFAQTSQPDISDRMQAQRWLKQKGYQPSEIAAGLPARIFASLSSQNIFIDDRPEALIKAGKISFSSGDSVIGFLQQFSQPRPDCYHGKWQKNVCIFTLPE</sequence>